<dbReference type="PANTHER" id="PTHR35585:SF1">
    <property type="entry name" value="HHE DOMAIN PROTEIN (AFU_ORTHOLOGUE AFUA_4G00730)"/>
    <property type="match status" value="1"/>
</dbReference>
<gene>
    <name evidence="2" type="ORF">P2G67_01610</name>
</gene>
<comment type="caution">
    <text evidence="2">The sequence shown here is derived from an EMBL/GenBank/DDBJ whole genome shotgun (WGS) entry which is preliminary data.</text>
</comment>
<dbReference type="EMBL" id="JARHUD010000001">
    <property type="protein sequence ID" value="MDF2094669.1"/>
    <property type="molecule type" value="Genomic_DNA"/>
</dbReference>
<protein>
    <submittedName>
        <fullName evidence="2">Hemerythrin domain-containing protein</fullName>
    </submittedName>
</protein>
<proteinExistence type="predicted"/>
<evidence type="ECO:0000259" key="1">
    <source>
        <dbReference type="Pfam" id="PF01814"/>
    </source>
</evidence>
<sequence>MAKDAIALLEEDHSKVRDLLAKLTSTTDRAGKTRQDLLEQIATELKVHTALEEEIFYPAFRDADGKEHLKLYHEALEEHRAVEEMIIPDLQKTDAQSVQFSGRAKVLKELVEHHVEEEEEMMFKMARESLSKDALQELGDKMATRKKALMGKS</sequence>
<dbReference type="InterPro" id="IPR012312">
    <property type="entry name" value="Hemerythrin-like"/>
</dbReference>
<dbReference type="RefSeq" id="WP_275819347.1">
    <property type="nucleotide sequence ID" value="NZ_JARHUD010000001.1"/>
</dbReference>
<reference evidence="2 3" key="1">
    <citation type="submission" date="2023-03" db="EMBL/GenBank/DDBJ databases">
        <title>Fodinicurvata sp. CAU 1616 isolated from sea sendiment.</title>
        <authorList>
            <person name="Kim W."/>
        </authorList>
    </citation>
    <scope>NUCLEOTIDE SEQUENCE [LARGE SCALE GENOMIC DNA]</scope>
    <source>
        <strain evidence="2 3">CAU 1616</strain>
    </source>
</reference>
<evidence type="ECO:0000313" key="2">
    <source>
        <dbReference type="EMBL" id="MDF2094669.1"/>
    </source>
</evidence>
<feature type="domain" description="Hemerythrin-like" evidence="1">
    <location>
        <begin position="5"/>
        <end position="126"/>
    </location>
</feature>
<name>A0ABT5YIB2_9PROT</name>
<organism evidence="2 3">
    <name type="scientific">Aquibaculum arenosum</name>
    <dbReference type="NCBI Taxonomy" id="3032591"/>
    <lineage>
        <taxon>Bacteria</taxon>
        <taxon>Pseudomonadati</taxon>
        <taxon>Pseudomonadota</taxon>
        <taxon>Alphaproteobacteria</taxon>
        <taxon>Rhodospirillales</taxon>
        <taxon>Rhodovibrionaceae</taxon>
        <taxon>Aquibaculum</taxon>
    </lineage>
</organism>
<dbReference type="Pfam" id="PF01814">
    <property type="entry name" value="Hemerythrin"/>
    <property type="match status" value="1"/>
</dbReference>
<dbReference type="Gene3D" id="1.20.120.520">
    <property type="entry name" value="nmb1532 protein domain like"/>
    <property type="match status" value="1"/>
</dbReference>
<dbReference type="PANTHER" id="PTHR35585">
    <property type="entry name" value="HHE DOMAIN PROTEIN (AFU_ORTHOLOGUE AFUA_4G00730)"/>
    <property type="match status" value="1"/>
</dbReference>
<dbReference type="Proteomes" id="UP001215503">
    <property type="component" value="Unassembled WGS sequence"/>
</dbReference>
<evidence type="ECO:0000313" key="3">
    <source>
        <dbReference type="Proteomes" id="UP001215503"/>
    </source>
</evidence>
<keyword evidence="3" id="KW-1185">Reference proteome</keyword>
<accession>A0ABT5YIB2</accession>